<dbReference type="Proteomes" id="UP000868636">
    <property type="component" value="Unassembled WGS sequence"/>
</dbReference>
<reference evidence="2" key="1">
    <citation type="journal article" date="2018" name="Genome Biol.">
        <title>SKESA: strategic k-mer extension for scrupulous assemblies.</title>
        <authorList>
            <person name="Souvorov A."/>
            <person name="Agarwala R."/>
            <person name="Lipman D.J."/>
        </authorList>
    </citation>
    <scope>NUCLEOTIDE SEQUENCE</scope>
    <source>
        <strain evidence="2">SJP41</strain>
    </source>
</reference>
<feature type="region of interest" description="Disordered" evidence="1">
    <location>
        <begin position="24"/>
        <end position="54"/>
    </location>
</feature>
<feature type="non-terminal residue" evidence="2">
    <location>
        <position position="1"/>
    </location>
</feature>
<dbReference type="EMBL" id="DADPIR010000258">
    <property type="protein sequence ID" value="HAZ7495289.1"/>
    <property type="molecule type" value="Genomic_DNA"/>
</dbReference>
<proteinExistence type="predicted"/>
<name>A0AAN5UJ49_ECOLX</name>
<organism evidence="2 3">
    <name type="scientific">Escherichia coli</name>
    <dbReference type="NCBI Taxonomy" id="562"/>
    <lineage>
        <taxon>Bacteria</taxon>
        <taxon>Pseudomonadati</taxon>
        <taxon>Pseudomonadota</taxon>
        <taxon>Gammaproteobacteria</taxon>
        <taxon>Enterobacterales</taxon>
        <taxon>Enterobacteriaceae</taxon>
        <taxon>Escherichia</taxon>
    </lineage>
</organism>
<accession>A0AAN5UJ49</accession>
<feature type="compositionally biased region" description="Basic and acidic residues" evidence="1">
    <location>
        <begin position="38"/>
        <end position="54"/>
    </location>
</feature>
<gene>
    <name evidence="2" type="ORF">J8F57_005691</name>
</gene>
<evidence type="ECO:0000313" key="2">
    <source>
        <dbReference type="EMBL" id="HAZ7495289.1"/>
    </source>
</evidence>
<reference evidence="2" key="2">
    <citation type="submission" date="2021-03" db="EMBL/GenBank/DDBJ databases">
        <authorList>
            <consortium name="NCBI Pathogen Detection Project"/>
        </authorList>
    </citation>
    <scope>NUCLEOTIDE SEQUENCE</scope>
    <source>
        <strain evidence="2">SJP41</strain>
    </source>
</reference>
<evidence type="ECO:0000256" key="1">
    <source>
        <dbReference type="SAM" id="MobiDB-lite"/>
    </source>
</evidence>
<comment type="caution">
    <text evidence="2">The sequence shown here is derived from an EMBL/GenBank/DDBJ whole genome shotgun (WGS) entry which is preliminary data.</text>
</comment>
<dbReference type="RefSeq" id="WP_152952539.1">
    <property type="nucleotide sequence ID" value="NZ_MW191863.1"/>
</dbReference>
<evidence type="ECO:0000313" key="3">
    <source>
        <dbReference type="Proteomes" id="UP000868636"/>
    </source>
</evidence>
<sequence length="54" mass="6025">MISLSPPTICNSASDYDFDSSIYDDYAMPQTSQAEQSHTGKEHTHEHEEGGHEI</sequence>
<dbReference type="AlphaFoldDB" id="A0AAN5UJ49"/>
<protein>
    <submittedName>
        <fullName evidence="2">Uncharacterized protein</fullName>
    </submittedName>
</protein>